<evidence type="ECO:0000259" key="5">
    <source>
        <dbReference type="Pfam" id="PF04677"/>
    </source>
</evidence>
<evidence type="ECO:0000313" key="7">
    <source>
        <dbReference type="Proteomes" id="UP000800094"/>
    </source>
</evidence>
<dbReference type="EMBL" id="ML987217">
    <property type="protein sequence ID" value="KAF2240523.1"/>
    <property type="molecule type" value="Genomic_DNA"/>
</dbReference>
<proteinExistence type="inferred from homology"/>
<evidence type="ECO:0000313" key="6">
    <source>
        <dbReference type="EMBL" id="KAF2240523.1"/>
    </source>
</evidence>
<dbReference type="Pfam" id="PF04676">
    <property type="entry name" value="CwfJ_C_2"/>
    <property type="match status" value="1"/>
</dbReference>
<feature type="compositionally biased region" description="Basic and acidic residues" evidence="3">
    <location>
        <begin position="52"/>
        <end position="61"/>
    </location>
</feature>
<gene>
    <name evidence="6" type="ORF">BU26DRAFT_470585</name>
</gene>
<dbReference type="PANTHER" id="PTHR12072:SF5">
    <property type="entry name" value="CWF19-LIKE PROTEIN 2"/>
    <property type="match status" value="1"/>
</dbReference>
<feature type="compositionally biased region" description="Basic residues" evidence="3">
    <location>
        <begin position="95"/>
        <end position="104"/>
    </location>
</feature>
<dbReference type="OrthoDB" id="2113965at2759"/>
<feature type="compositionally biased region" description="Basic and acidic residues" evidence="3">
    <location>
        <begin position="84"/>
        <end position="94"/>
    </location>
</feature>
<feature type="compositionally biased region" description="Basic residues" evidence="3">
    <location>
        <begin position="309"/>
        <end position="319"/>
    </location>
</feature>
<feature type="compositionally biased region" description="Basic and acidic residues" evidence="3">
    <location>
        <begin position="291"/>
        <end position="308"/>
    </location>
</feature>
<accession>A0A6A6HSM1</accession>
<dbReference type="Proteomes" id="UP000800094">
    <property type="component" value="Unassembled WGS sequence"/>
</dbReference>
<feature type="compositionally biased region" description="Basic residues" evidence="3">
    <location>
        <begin position="21"/>
        <end position="51"/>
    </location>
</feature>
<dbReference type="AlphaFoldDB" id="A0A6A6HSM1"/>
<feature type="coiled-coil region" evidence="2">
    <location>
        <begin position="343"/>
        <end position="388"/>
    </location>
</feature>
<feature type="domain" description="Cwf19-like protein C-terminal" evidence="4">
    <location>
        <begin position="629"/>
        <end position="731"/>
    </location>
</feature>
<evidence type="ECO:0000256" key="3">
    <source>
        <dbReference type="SAM" id="MobiDB-lite"/>
    </source>
</evidence>
<dbReference type="GeneID" id="54578678"/>
<sequence>MGLEDFERELAESKAQEARKKRDRSRSRDRHHRSKDKDREHRHRHHHSSRHHGGEDRDERPRHKRSRHHRETSEERARRKRRERERGEDYEKRSGQKHKDRRSRSPSSDEEERISRKRKSRQDDYEEDSPSENEPMDKDYAPPDNDILDQQLEEAADANLQRDSWMEAPSSLDVDYVQRKKREGKSTFVASTETQHALKIHEAELSHHLKDVKEDEDAIEEEPAQRDVPYTFGDAGSQWRMMKLKGVYRIAEEEGRSVEDVALEKYGNLRDFDDAREEEIEVDRRKTYGKDYVGKEKPSGELYEERRLKAGIHRPPRRPSHPESEDLPQGEVVPDPRPTANTVKLSQTELNRLKAQMMKAKMKGAANAAELEAQYNAAAAGLANTREADVVVLDPMDNRMLAGGRKGEVKELTNKRGRERGLVVENEDMSIEDMVRQERRTKGQRGGEGMLLAEKIAKDAKFDNDLDYLDENATKLAQRAPKSTVNLRNTAIADYQRTNRILDSCPLCHHEDKSPPQPPVAPIVSLATRTYLTLPTEPEISEGGAIIVPVQHRTNLLECDDDEWEEIRNFMKSLTRLYHDQGRDVVFYENAANPGRKLHAAMNAVPIPFELGDTAPAFFREAILSSDAEWSQHKPIIDTLKASRSGQGRAAFRKSLAKEMPYFHVWFELDGGMGHIVEDERRWPRSDLFAREVLGGMLDVDVEVVKRQGRWNKGDRRVEGFRKGWRKFDWTRVLSDG</sequence>
<evidence type="ECO:0008006" key="8">
    <source>
        <dbReference type="Google" id="ProtNLM"/>
    </source>
</evidence>
<evidence type="ECO:0000256" key="2">
    <source>
        <dbReference type="SAM" id="Coils"/>
    </source>
</evidence>
<dbReference type="Pfam" id="PF04677">
    <property type="entry name" value="CwfJ_C_1"/>
    <property type="match status" value="1"/>
</dbReference>
<dbReference type="GO" id="GO:0000398">
    <property type="term" value="P:mRNA splicing, via spliceosome"/>
    <property type="evidence" value="ECO:0007669"/>
    <property type="project" value="TreeGrafter"/>
</dbReference>
<feature type="domain" description="Cwf19-like C-terminal" evidence="5">
    <location>
        <begin position="494"/>
        <end position="620"/>
    </location>
</feature>
<evidence type="ECO:0000256" key="1">
    <source>
        <dbReference type="ARBA" id="ARBA00006795"/>
    </source>
</evidence>
<organism evidence="6 7">
    <name type="scientific">Trematosphaeria pertusa</name>
    <dbReference type="NCBI Taxonomy" id="390896"/>
    <lineage>
        <taxon>Eukaryota</taxon>
        <taxon>Fungi</taxon>
        <taxon>Dikarya</taxon>
        <taxon>Ascomycota</taxon>
        <taxon>Pezizomycotina</taxon>
        <taxon>Dothideomycetes</taxon>
        <taxon>Pleosporomycetidae</taxon>
        <taxon>Pleosporales</taxon>
        <taxon>Massarineae</taxon>
        <taxon>Trematosphaeriaceae</taxon>
        <taxon>Trematosphaeria</taxon>
    </lineage>
</organism>
<keyword evidence="7" id="KW-1185">Reference proteome</keyword>
<dbReference type="InterPro" id="IPR040194">
    <property type="entry name" value="Cwf19-like"/>
</dbReference>
<evidence type="ECO:0000259" key="4">
    <source>
        <dbReference type="Pfam" id="PF04676"/>
    </source>
</evidence>
<dbReference type="RefSeq" id="XP_033675527.1">
    <property type="nucleotide sequence ID" value="XM_033825348.1"/>
</dbReference>
<dbReference type="PANTHER" id="PTHR12072">
    <property type="entry name" value="CWF19, CELL CYCLE CONTROL PROTEIN"/>
    <property type="match status" value="1"/>
</dbReference>
<dbReference type="GO" id="GO:0071014">
    <property type="term" value="C:post-mRNA release spliceosomal complex"/>
    <property type="evidence" value="ECO:0007669"/>
    <property type="project" value="TreeGrafter"/>
</dbReference>
<keyword evidence="2" id="KW-0175">Coiled coil</keyword>
<feature type="region of interest" description="Disordered" evidence="3">
    <location>
        <begin position="1"/>
        <end position="172"/>
    </location>
</feature>
<dbReference type="InterPro" id="IPR006767">
    <property type="entry name" value="Cwf19-like_C_dom-2"/>
</dbReference>
<dbReference type="InterPro" id="IPR006768">
    <property type="entry name" value="Cwf19-like_C_dom-1"/>
</dbReference>
<name>A0A6A6HSM1_9PLEO</name>
<feature type="region of interest" description="Disordered" evidence="3">
    <location>
        <begin position="291"/>
        <end position="341"/>
    </location>
</feature>
<feature type="compositionally biased region" description="Basic and acidic residues" evidence="3">
    <location>
        <begin position="8"/>
        <end position="20"/>
    </location>
</feature>
<protein>
    <recommendedName>
        <fullName evidence="8">Cell cycle control protein cwf19</fullName>
    </recommendedName>
</protein>
<reference evidence="6" key="1">
    <citation type="journal article" date="2020" name="Stud. Mycol.">
        <title>101 Dothideomycetes genomes: a test case for predicting lifestyles and emergence of pathogens.</title>
        <authorList>
            <person name="Haridas S."/>
            <person name="Albert R."/>
            <person name="Binder M."/>
            <person name="Bloem J."/>
            <person name="Labutti K."/>
            <person name="Salamov A."/>
            <person name="Andreopoulos B."/>
            <person name="Baker S."/>
            <person name="Barry K."/>
            <person name="Bills G."/>
            <person name="Bluhm B."/>
            <person name="Cannon C."/>
            <person name="Castanera R."/>
            <person name="Culley D."/>
            <person name="Daum C."/>
            <person name="Ezra D."/>
            <person name="Gonzalez J."/>
            <person name="Henrissat B."/>
            <person name="Kuo A."/>
            <person name="Liang C."/>
            <person name="Lipzen A."/>
            <person name="Lutzoni F."/>
            <person name="Magnuson J."/>
            <person name="Mondo S."/>
            <person name="Nolan M."/>
            <person name="Ohm R."/>
            <person name="Pangilinan J."/>
            <person name="Park H.-J."/>
            <person name="Ramirez L."/>
            <person name="Alfaro M."/>
            <person name="Sun H."/>
            <person name="Tritt A."/>
            <person name="Yoshinaga Y."/>
            <person name="Zwiers L.-H."/>
            <person name="Turgeon B."/>
            <person name="Goodwin S."/>
            <person name="Spatafora J."/>
            <person name="Crous P."/>
            <person name="Grigoriev I."/>
        </authorList>
    </citation>
    <scope>NUCLEOTIDE SEQUENCE</scope>
    <source>
        <strain evidence="6">CBS 122368</strain>
    </source>
</reference>
<comment type="similarity">
    <text evidence="1">Belongs to the CWF19 family.</text>
</comment>